<protein>
    <submittedName>
        <fullName evidence="2">Uncharacterized protein</fullName>
    </submittedName>
</protein>
<dbReference type="EMBL" id="MHSK01000015">
    <property type="protein sequence ID" value="OHA42291.1"/>
    <property type="molecule type" value="Genomic_DNA"/>
</dbReference>
<gene>
    <name evidence="2" type="ORF">A3G52_03795</name>
</gene>
<reference evidence="2 3" key="1">
    <citation type="journal article" date="2016" name="Nat. Commun.">
        <title>Thousands of microbial genomes shed light on interconnected biogeochemical processes in an aquifer system.</title>
        <authorList>
            <person name="Anantharaman K."/>
            <person name="Brown C.T."/>
            <person name="Hug L.A."/>
            <person name="Sharon I."/>
            <person name="Castelle C.J."/>
            <person name="Probst A.J."/>
            <person name="Thomas B.C."/>
            <person name="Singh A."/>
            <person name="Wilkins M.J."/>
            <person name="Karaoz U."/>
            <person name="Brodie E.L."/>
            <person name="Williams K.H."/>
            <person name="Hubbard S.S."/>
            <person name="Banfield J.F."/>
        </authorList>
    </citation>
    <scope>NUCLEOTIDE SEQUENCE [LARGE SCALE GENOMIC DNA]</scope>
</reference>
<keyword evidence="1" id="KW-0812">Transmembrane</keyword>
<sequence>MRVNRPIGVNLLGTAAIFLGLLFLAWALNSGGTEFILLSLFWLAMSFSFFGSGIYLLKLKNWARILLICSMLIPPLFFDWFFLMWGIAENNMYYGYLTFEFLMKLPFLVLLSLTPSFLVIFYLTRPSIRIYFK</sequence>
<keyword evidence="1" id="KW-0472">Membrane</keyword>
<keyword evidence="1" id="KW-1133">Transmembrane helix</keyword>
<organism evidence="2 3">
    <name type="scientific">Candidatus Taylorbacteria bacterium RIFCSPLOWO2_12_FULL_43_20</name>
    <dbReference type="NCBI Taxonomy" id="1802332"/>
    <lineage>
        <taxon>Bacteria</taxon>
        <taxon>Candidatus Tayloriibacteriota</taxon>
    </lineage>
</organism>
<comment type="caution">
    <text evidence="2">The sequence shown here is derived from an EMBL/GenBank/DDBJ whole genome shotgun (WGS) entry which is preliminary data.</text>
</comment>
<evidence type="ECO:0000313" key="3">
    <source>
        <dbReference type="Proteomes" id="UP000177269"/>
    </source>
</evidence>
<evidence type="ECO:0000256" key="1">
    <source>
        <dbReference type="SAM" id="Phobius"/>
    </source>
</evidence>
<feature type="transmembrane region" description="Helical" evidence="1">
    <location>
        <begin position="105"/>
        <end position="124"/>
    </location>
</feature>
<feature type="transmembrane region" description="Helical" evidence="1">
    <location>
        <begin position="7"/>
        <end position="29"/>
    </location>
</feature>
<feature type="transmembrane region" description="Helical" evidence="1">
    <location>
        <begin position="35"/>
        <end position="57"/>
    </location>
</feature>
<accession>A0A1G2P3Z8</accession>
<dbReference type="Proteomes" id="UP000177269">
    <property type="component" value="Unassembled WGS sequence"/>
</dbReference>
<evidence type="ECO:0000313" key="2">
    <source>
        <dbReference type="EMBL" id="OHA42291.1"/>
    </source>
</evidence>
<dbReference type="AlphaFoldDB" id="A0A1G2P3Z8"/>
<proteinExistence type="predicted"/>
<feature type="transmembrane region" description="Helical" evidence="1">
    <location>
        <begin position="64"/>
        <end position="85"/>
    </location>
</feature>
<name>A0A1G2P3Z8_9BACT</name>